<accession>A0A0C3HID4</accession>
<dbReference type="Proteomes" id="UP000054321">
    <property type="component" value="Unassembled WGS sequence"/>
</dbReference>
<evidence type="ECO:0000313" key="3">
    <source>
        <dbReference type="Proteomes" id="UP000054321"/>
    </source>
</evidence>
<dbReference type="PANTHER" id="PTHR43130:SF3">
    <property type="entry name" value="HTH-TYPE TRANSCRIPTIONAL REGULATOR RV1931C"/>
    <property type="match status" value="1"/>
</dbReference>
<dbReference type="SUPFAM" id="SSF52317">
    <property type="entry name" value="Class I glutamine amidotransferase-like"/>
    <property type="match status" value="1"/>
</dbReference>
<dbReference type="PANTHER" id="PTHR43130">
    <property type="entry name" value="ARAC-FAMILY TRANSCRIPTIONAL REGULATOR"/>
    <property type="match status" value="1"/>
</dbReference>
<dbReference type="Gene3D" id="3.40.50.880">
    <property type="match status" value="1"/>
</dbReference>
<dbReference type="InterPro" id="IPR029062">
    <property type="entry name" value="Class_I_gatase-like"/>
</dbReference>
<sequence>MAAATPKSFKVLFHLHPRLDTLDFAGPLEALSEAIYPSTKSLPTPIHVFEPTVTAGTELVTSGQNCIFGRHIPLEDAYAQLADFDVLVIPGGSSNVVLEAQSEPLNLIRAWCALEKDEGRVRTLLSVCTGSLFLAQVGALKGLVATTHPYYFEKFATLCGGQTTIVKERYVVNRVKENNLRVITSGGVSCGLDACMWLINEVAGKECVDGVLEMIQYAWREGIVV</sequence>
<feature type="domain" description="DJ-1/PfpI" evidence="1">
    <location>
        <begin position="10"/>
        <end position="189"/>
    </location>
</feature>
<dbReference type="EMBL" id="KN832870">
    <property type="protein sequence ID" value="KIN07961.1"/>
    <property type="molecule type" value="Genomic_DNA"/>
</dbReference>
<reference evidence="3" key="2">
    <citation type="submission" date="2015-01" db="EMBL/GenBank/DDBJ databases">
        <title>Evolutionary Origins and Diversification of the Mycorrhizal Mutualists.</title>
        <authorList>
            <consortium name="DOE Joint Genome Institute"/>
            <consortium name="Mycorrhizal Genomics Consortium"/>
            <person name="Kohler A."/>
            <person name="Kuo A."/>
            <person name="Nagy L.G."/>
            <person name="Floudas D."/>
            <person name="Copeland A."/>
            <person name="Barry K.W."/>
            <person name="Cichocki N."/>
            <person name="Veneault-Fourrey C."/>
            <person name="LaButti K."/>
            <person name="Lindquist E.A."/>
            <person name="Lipzen A."/>
            <person name="Lundell T."/>
            <person name="Morin E."/>
            <person name="Murat C."/>
            <person name="Riley R."/>
            <person name="Ohm R."/>
            <person name="Sun H."/>
            <person name="Tunlid A."/>
            <person name="Henrissat B."/>
            <person name="Grigoriev I.V."/>
            <person name="Hibbett D.S."/>
            <person name="Martin F."/>
        </authorList>
    </citation>
    <scope>NUCLEOTIDE SEQUENCE [LARGE SCALE GENOMIC DNA]</scope>
    <source>
        <strain evidence="3">Zn</strain>
    </source>
</reference>
<organism evidence="2 3">
    <name type="scientific">Oidiodendron maius (strain Zn)</name>
    <dbReference type="NCBI Taxonomy" id="913774"/>
    <lineage>
        <taxon>Eukaryota</taxon>
        <taxon>Fungi</taxon>
        <taxon>Dikarya</taxon>
        <taxon>Ascomycota</taxon>
        <taxon>Pezizomycotina</taxon>
        <taxon>Leotiomycetes</taxon>
        <taxon>Leotiomycetes incertae sedis</taxon>
        <taxon>Myxotrichaceae</taxon>
        <taxon>Oidiodendron</taxon>
    </lineage>
</organism>
<protein>
    <recommendedName>
        <fullName evidence="1">DJ-1/PfpI domain-containing protein</fullName>
    </recommendedName>
</protein>
<dbReference type="HOGENOM" id="CLU_000445_44_1_1"/>
<gene>
    <name evidence="2" type="ORF">OIDMADRAFT_16413</name>
</gene>
<dbReference type="Pfam" id="PF01965">
    <property type="entry name" value="DJ-1_PfpI"/>
    <property type="match status" value="1"/>
</dbReference>
<dbReference type="InParanoid" id="A0A0C3HID4"/>
<dbReference type="AlphaFoldDB" id="A0A0C3HID4"/>
<evidence type="ECO:0000313" key="2">
    <source>
        <dbReference type="EMBL" id="KIN07961.1"/>
    </source>
</evidence>
<dbReference type="InterPro" id="IPR052158">
    <property type="entry name" value="INH-QAR"/>
</dbReference>
<evidence type="ECO:0000259" key="1">
    <source>
        <dbReference type="Pfam" id="PF01965"/>
    </source>
</evidence>
<proteinExistence type="predicted"/>
<name>A0A0C3HID4_OIDMZ</name>
<keyword evidence="3" id="KW-1185">Reference proteome</keyword>
<reference evidence="2 3" key="1">
    <citation type="submission" date="2014-04" db="EMBL/GenBank/DDBJ databases">
        <authorList>
            <consortium name="DOE Joint Genome Institute"/>
            <person name="Kuo A."/>
            <person name="Martino E."/>
            <person name="Perotto S."/>
            <person name="Kohler A."/>
            <person name="Nagy L.G."/>
            <person name="Floudas D."/>
            <person name="Copeland A."/>
            <person name="Barry K.W."/>
            <person name="Cichocki N."/>
            <person name="Veneault-Fourrey C."/>
            <person name="LaButti K."/>
            <person name="Lindquist E.A."/>
            <person name="Lipzen A."/>
            <person name="Lundell T."/>
            <person name="Morin E."/>
            <person name="Murat C."/>
            <person name="Sun H."/>
            <person name="Tunlid A."/>
            <person name="Henrissat B."/>
            <person name="Grigoriev I.V."/>
            <person name="Hibbett D.S."/>
            <person name="Martin F."/>
            <person name="Nordberg H.P."/>
            <person name="Cantor M.N."/>
            <person name="Hua S.X."/>
        </authorList>
    </citation>
    <scope>NUCLEOTIDE SEQUENCE [LARGE SCALE GENOMIC DNA]</scope>
    <source>
        <strain evidence="2 3">Zn</strain>
    </source>
</reference>
<dbReference type="OrthoDB" id="543156at2759"/>
<dbReference type="InterPro" id="IPR002818">
    <property type="entry name" value="DJ-1/PfpI"/>
</dbReference>